<dbReference type="eggNOG" id="COG4880">
    <property type="taxonomic scope" value="Bacteria"/>
</dbReference>
<dbReference type="EMBL" id="JMIW01000001">
    <property type="protein sequence ID" value="KEO91664.1"/>
    <property type="molecule type" value="Genomic_DNA"/>
</dbReference>
<dbReference type="OrthoDB" id="7439267at2"/>
<protein>
    <submittedName>
        <fullName evidence="3">Uncharacterized protein</fullName>
    </submittedName>
</protein>
<evidence type="ECO:0000313" key="4">
    <source>
        <dbReference type="Proteomes" id="UP000027647"/>
    </source>
</evidence>
<feature type="chain" id="PRO_5001697094" evidence="2">
    <location>
        <begin position="22"/>
        <end position="634"/>
    </location>
</feature>
<dbReference type="STRING" id="1044.EH31_03045"/>
<sequence length="634" mass="68641">MLKKASALAFCLTFTSIGAVALGTVALADDAPRDLKLSTPSDAQGLSGFASEDELKAFVKRMRDLEERGRRRYEGMASEASAPAMLAESEDSVAAQNESITNTQEAGVDEGGIVKNVGDYLVVLRRGRLFTVRTGGGALEPVDTANAFPPSKEYPGNTWYDEMLVRGNQVIVIGYSYGDFGTEINRFDISDDGKFTYRDTHYMRSGDYYSSSNYASRLIGDELIFYTPVYANWYDLDASLPAMRKDGVDEGEVLVKPEDFLVAAPYRSGRFQVNVLHTVTRCNVAAAEFDCSATAIAGTWSHAFYVSREAVYAWTGLARSGWRTGSSSTPGQLYRIPLDGSRPGSVQVAGSPIDQFSFAEDADGGVLRVALREVGNGDGMWASEFSAGNVSLASVPFDAFGSGNGMLVRQHYRKLPEPEGWRLHNRFVGDYLLYAAGGYGREDETAMVYAVPLNGSDVQEIAMPHGVTRFDKMGKDGIVVGPSSDGALGFSSLKLASKASLEDTYMLAAAGEGETRSQAFFFKPDRGSAEGLSGTLGLPVTRRLERDGAEFLGSGSAIAFLRRDDRKLSKAGELAARTQDAVDDACIASCVDWYGNARPIFMGNRIFALMGYEIVEGDMSDGRIREARRVSFAP</sequence>
<dbReference type="Proteomes" id="UP000027647">
    <property type="component" value="Unassembled WGS sequence"/>
</dbReference>
<accession>A0A074MDY4</accession>
<organism evidence="3 4">
    <name type="scientific">Erythrobacter longus</name>
    <dbReference type="NCBI Taxonomy" id="1044"/>
    <lineage>
        <taxon>Bacteria</taxon>
        <taxon>Pseudomonadati</taxon>
        <taxon>Pseudomonadota</taxon>
        <taxon>Alphaproteobacteria</taxon>
        <taxon>Sphingomonadales</taxon>
        <taxon>Erythrobacteraceae</taxon>
        <taxon>Erythrobacter/Porphyrobacter group</taxon>
        <taxon>Erythrobacter</taxon>
    </lineage>
</organism>
<feature type="signal peptide" evidence="2">
    <location>
        <begin position="1"/>
        <end position="21"/>
    </location>
</feature>
<dbReference type="AlphaFoldDB" id="A0A074MDY4"/>
<dbReference type="InterPro" id="IPR019198">
    <property type="entry name" value="Beta_propeller_containing"/>
</dbReference>
<dbReference type="RefSeq" id="WP_051698887.1">
    <property type="nucleotide sequence ID" value="NZ_JMIW01000001.1"/>
</dbReference>
<keyword evidence="4" id="KW-1185">Reference proteome</keyword>
<feature type="region of interest" description="Disordered" evidence="1">
    <location>
        <begin position="72"/>
        <end position="98"/>
    </location>
</feature>
<evidence type="ECO:0000313" key="3">
    <source>
        <dbReference type="EMBL" id="KEO91664.1"/>
    </source>
</evidence>
<name>A0A074MDY4_ERYLO</name>
<gene>
    <name evidence="3" type="ORF">EH31_03045</name>
</gene>
<evidence type="ECO:0000256" key="2">
    <source>
        <dbReference type="SAM" id="SignalP"/>
    </source>
</evidence>
<comment type="caution">
    <text evidence="3">The sequence shown here is derived from an EMBL/GenBank/DDBJ whole genome shotgun (WGS) entry which is preliminary data.</text>
</comment>
<proteinExistence type="predicted"/>
<evidence type="ECO:0000256" key="1">
    <source>
        <dbReference type="SAM" id="MobiDB-lite"/>
    </source>
</evidence>
<reference evidence="3 4" key="1">
    <citation type="submission" date="2014-04" db="EMBL/GenBank/DDBJ databases">
        <title>A comprehensive comparison of genomes of Erythrobacter spp. strains.</title>
        <authorList>
            <person name="Zheng Q."/>
        </authorList>
    </citation>
    <scope>NUCLEOTIDE SEQUENCE [LARGE SCALE GENOMIC DNA]</scope>
    <source>
        <strain evidence="3 4">DSM 6997</strain>
    </source>
</reference>
<keyword evidence="2" id="KW-0732">Signal</keyword>
<dbReference type="Pfam" id="PF09826">
    <property type="entry name" value="Beta_propel"/>
    <property type="match status" value="1"/>
</dbReference>